<evidence type="ECO:0000256" key="13">
    <source>
        <dbReference type="ARBA" id="ARBA00023277"/>
    </source>
</evidence>
<evidence type="ECO:0000256" key="15">
    <source>
        <dbReference type="ARBA" id="ARBA00023326"/>
    </source>
</evidence>
<protein>
    <recommendedName>
        <fullName evidence="5">glucan endo-1,3-beta-D-glucosidase</fullName>
        <ecNumber evidence="5">3.2.1.39</ecNumber>
    </recommendedName>
    <alternativeName>
        <fullName evidence="18">Endo-1,3-beta-glucanase btgC</fullName>
    </alternativeName>
    <alternativeName>
        <fullName evidence="17">Laminarinase btgC</fullName>
    </alternativeName>
</protein>
<evidence type="ECO:0000256" key="2">
    <source>
        <dbReference type="ARBA" id="ARBA00004191"/>
    </source>
</evidence>
<feature type="compositionally biased region" description="Gly residues" evidence="20">
    <location>
        <begin position="142"/>
        <end position="151"/>
    </location>
</feature>
<evidence type="ECO:0000256" key="18">
    <source>
        <dbReference type="ARBA" id="ARBA00043078"/>
    </source>
</evidence>
<reference evidence="22" key="2">
    <citation type="journal article" date="2022" name="Microbiol. Resour. Announc.">
        <title>Whole-Genome Sequence of Entomortierella parvispora E1425, a Mucoromycotan Fungus Associated with Burkholderiaceae-Related Endosymbiotic Bacteria.</title>
        <authorList>
            <person name="Herlambang A."/>
            <person name="Guo Y."/>
            <person name="Takashima Y."/>
            <person name="Narisawa K."/>
            <person name="Ohta H."/>
            <person name="Nishizawa T."/>
        </authorList>
    </citation>
    <scope>NUCLEOTIDE SEQUENCE</scope>
    <source>
        <strain evidence="22">E1425</strain>
    </source>
</reference>
<evidence type="ECO:0000256" key="7">
    <source>
        <dbReference type="ARBA" id="ARBA00022512"/>
    </source>
</evidence>
<evidence type="ECO:0000256" key="10">
    <source>
        <dbReference type="ARBA" id="ARBA00022801"/>
    </source>
</evidence>
<evidence type="ECO:0000256" key="20">
    <source>
        <dbReference type="SAM" id="MobiDB-lite"/>
    </source>
</evidence>
<feature type="transmembrane region" description="Helical" evidence="21">
    <location>
        <begin position="104"/>
        <end position="126"/>
    </location>
</feature>
<evidence type="ECO:0000256" key="19">
    <source>
        <dbReference type="RuleBase" id="RU004335"/>
    </source>
</evidence>
<comment type="function">
    <text evidence="16">Glucanases play a role in cell expansion during growth, in cell-cell fusion during mating, and in spore release during sporulation. This enzyme may be involved in beta-glucan degradation. Active on laminarin and lichenan.</text>
</comment>
<evidence type="ECO:0000256" key="16">
    <source>
        <dbReference type="ARBA" id="ARBA00037649"/>
    </source>
</evidence>
<evidence type="ECO:0000256" key="1">
    <source>
        <dbReference type="ARBA" id="ARBA00000382"/>
    </source>
</evidence>
<keyword evidence="10" id="KW-0378">Hydrolase</keyword>
<evidence type="ECO:0000256" key="21">
    <source>
        <dbReference type="SAM" id="Phobius"/>
    </source>
</evidence>
<comment type="catalytic activity">
    <reaction evidence="1">
        <text>Hydrolysis of (1-&gt;3)-beta-D-glucosidic linkages in (1-&gt;3)-beta-D-glucans.</text>
        <dbReference type="EC" id="3.2.1.39"/>
    </reaction>
</comment>
<feature type="region of interest" description="Disordered" evidence="20">
    <location>
        <begin position="1"/>
        <end position="64"/>
    </location>
</feature>
<dbReference type="InterPro" id="IPR017853">
    <property type="entry name" value="GH"/>
</dbReference>
<keyword evidence="12" id="KW-0325">Glycoprotein</keyword>
<keyword evidence="8" id="KW-0964">Secreted</keyword>
<evidence type="ECO:0000256" key="6">
    <source>
        <dbReference type="ARBA" id="ARBA00022475"/>
    </source>
</evidence>
<dbReference type="Pfam" id="PF00332">
    <property type="entry name" value="Glyco_hydro_17"/>
    <property type="match status" value="1"/>
</dbReference>
<keyword evidence="9" id="KW-0732">Signal</keyword>
<keyword evidence="7" id="KW-0134">Cell wall</keyword>
<proteinExistence type="inferred from homology"/>
<dbReference type="Proteomes" id="UP000827284">
    <property type="component" value="Unassembled WGS sequence"/>
</dbReference>
<dbReference type="GO" id="GO:0009277">
    <property type="term" value="C:fungal-type cell wall"/>
    <property type="evidence" value="ECO:0007669"/>
    <property type="project" value="TreeGrafter"/>
</dbReference>
<evidence type="ECO:0000256" key="11">
    <source>
        <dbReference type="ARBA" id="ARBA00023136"/>
    </source>
</evidence>
<dbReference type="GO" id="GO:0000272">
    <property type="term" value="P:polysaccharide catabolic process"/>
    <property type="evidence" value="ECO:0007669"/>
    <property type="project" value="UniProtKB-KW"/>
</dbReference>
<dbReference type="GO" id="GO:0042973">
    <property type="term" value="F:glucan endo-1,3-beta-D-glucosidase activity"/>
    <property type="evidence" value="ECO:0007669"/>
    <property type="project" value="UniProtKB-EC"/>
</dbReference>
<keyword evidence="21" id="KW-1133">Transmembrane helix</keyword>
<dbReference type="OrthoDB" id="77201at2759"/>
<dbReference type="PANTHER" id="PTHR16631">
    <property type="entry name" value="GLUCAN 1,3-BETA-GLUCOSIDASE"/>
    <property type="match status" value="1"/>
</dbReference>
<dbReference type="PANTHER" id="PTHR16631:SF17">
    <property type="entry name" value="GLUCAN ENDO-1,3-BETA-GLUCOSIDASE BTGC"/>
    <property type="match status" value="1"/>
</dbReference>
<keyword evidence="14" id="KW-0961">Cell wall biogenesis/degradation</keyword>
<dbReference type="GO" id="GO:0009986">
    <property type="term" value="C:cell surface"/>
    <property type="evidence" value="ECO:0007669"/>
    <property type="project" value="TreeGrafter"/>
</dbReference>
<evidence type="ECO:0000256" key="5">
    <source>
        <dbReference type="ARBA" id="ARBA00012780"/>
    </source>
</evidence>
<dbReference type="GO" id="GO:0071555">
    <property type="term" value="P:cell wall organization"/>
    <property type="evidence" value="ECO:0007669"/>
    <property type="project" value="UniProtKB-KW"/>
</dbReference>
<feature type="region of interest" description="Disordered" evidence="20">
    <location>
        <begin position="135"/>
        <end position="159"/>
    </location>
</feature>
<dbReference type="EC" id="3.2.1.39" evidence="5"/>
<keyword evidence="15" id="KW-0624">Polysaccharide degradation</keyword>
<comment type="subcellular location">
    <subcellularLocation>
        <location evidence="3">Cell membrane</location>
        <topology evidence="3">Single-pass type II membrane protein</topology>
    </subcellularLocation>
    <subcellularLocation>
        <location evidence="2">Secreted</location>
        <location evidence="2">Cell wall</location>
    </subcellularLocation>
</comment>
<evidence type="ECO:0000256" key="9">
    <source>
        <dbReference type="ARBA" id="ARBA00022729"/>
    </source>
</evidence>
<keyword evidence="6" id="KW-1003">Cell membrane</keyword>
<feature type="compositionally biased region" description="Basic and acidic residues" evidence="20">
    <location>
        <begin position="50"/>
        <end position="59"/>
    </location>
</feature>
<keyword evidence="13" id="KW-0119">Carbohydrate metabolism</keyword>
<gene>
    <name evidence="22" type="ORF">EMPS_04000</name>
</gene>
<comment type="caution">
    <text evidence="22">The sequence shown here is derived from an EMBL/GenBank/DDBJ whole genome shotgun (WGS) entry which is preliminary data.</text>
</comment>
<accession>A0A9P3LVE1</accession>
<evidence type="ECO:0000256" key="17">
    <source>
        <dbReference type="ARBA" id="ARBA00042373"/>
    </source>
</evidence>
<evidence type="ECO:0000313" key="23">
    <source>
        <dbReference type="Proteomes" id="UP000827284"/>
    </source>
</evidence>
<comment type="similarity">
    <text evidence="4 19">Belongs to the glycosyl hydrolase 17 family.</text>
</comment>
<dbReference type="GO" id="GO:0005886">
    <property type="term" value="C:plasma membrane"/>
    <property type="evidence" value="ECO:0007669"/>
    <property type="project" value="UniProtKB-SubCell"/>
</dbReference>
<keyword evidence="11 21" id="KW-0472">Membrane</keyword>
<evidence type="ECO:0000256" key="4">
    <source>
        <dbReference type="ARBA" id="ARBA00008773"/>
    </source>
</evidence>
<name>A0A9P3LVE1_9FUNG</name>
<evidence type="ECO:0000256" key="3">
    <source>
        <dbReference type="ARBA" id="ARBA00004401"/>
    </source>
</evidence>
<evidence type="ECO:0000256" key="8">
    <source>
        <dbReference type="ARBA" id="ARBA00022525"/>
    </source>
</evidence>
<evidence type="ECO:0000256" key="14">
    <source>
        <dbReference type="ARBA" id="ARBA00023316"/>
    </source>
</evidence>
<reference evidence="22" key="1">
    <citation type="submission" date="2021-11" db="EMBL/GenBank/DDBJ databases">
        <authorList>
            <person name="Herlambang A."/>
            <person name="Guo Y."/>
            <person name="Takashima Y."/>
            <person name="Nishizawa T."/>
        </authorList>
    </citation>
    <scope>NUCLEOTIDE SEQUENCE</scope>
    <source>
        <strain evidence="22">E1425</strain>
    </source>
</reference>
<dbReference type="GO" id="GO:0005576">
    <property type="term" value="C:extracellular region"/>
    <property type="evidence" value="ECO:0007669"/>
    <property type="project" value="TreeGrafter"/>
</dbReference>
<keyword evidence="21" id="KW-0812">Transmembrane</keyword>
<evidence type="ECO:0000313" key="22">
    <source>
        <dbReference type="EMBL" id="GJJ71650.1"/>
    </source>
</evidence>
<dbReference type="InterPro" id="IPR050732">
    <property type="entry name" value="Beta-glucan_modifiers"/>
</dbReference>
<dbReference type="InterPro" id="IPR000490">
    <property type="entry name" value="Glyco_hydro_17"/>
</dbReference>
<keyword evidence="23" id="KW-1185">Reference proteome</keyword>
<dbReference type="AlphaFoldDB" id="A0A9P3LVE1"/>
<organism evidence="22 23">
    <name type="scientific">Entomortierella parvispora</name>
    <dbReference type="NCBI Taxonomy" id="205924"/>
    <lineage>
        <taxon>Eukaryota</taxon>
        <taxon>Fungi</taxon>
        <taxon>Fungi incertae sedis</taxon>
        <taxon>Mucoromycota</taxon>
        <taxon>Mortierellomycotina</taxon>
        <taxon>Mortierellomycetes</taxon>
        <taxon>Mortierellales</taxon>
        <taxon>Mortierellaceae</taxon>
        <taxon>Entomortierella</taxon>
    </lineage>
</organism>
<sequence>MSHYKGEPRQELVKHAYNPQSSAYDYDHDDEDLHSTNSYPMAQQMTTQQRRQEERRRQAEAAAAADAAGYGTSAATAAAAAAAAGTGSSAWLDKQTKKTSRWKTIAWATFGVLLLALAGILAWYFAVYKKDHTNSESSNSGSGKGNNGGTATGPTVITPNGTVVPNTNYPLRRVFYGMAYVPVGAVMPGCFNTQASVDQELQLLVQTTRRVRLYGTDCNVLHHTLDAIQRLKLDLKVVVGIWIDADATTFTRQSQEFYNQATTYGLSNILGVSVGNEVLFDGYQPLEVLQAHIAEVKAKVVEMGHPEIPVFTSDLESKNKPPLTTNEDMAGINLHPFFSGVPVEGAASWFWKYLQTSVEPALGKKADGTQQQVLITEVGWPTFPANGNTNASVPSIPNLQTFIDTWLCDANKKQLPYYYFEFFDAPWKIWPGSAVEGFWGLLTIDKKLKVKLPDSPDCLAS</sequence>
<dbReference type="SUPFAM" id="SSF51445">
    <property type="entry name" value="(Trans)glycosidases"/>
    <property type="match status" value="1"/>
</dbReference>
<feature type="compositionally biased region" description="Basic and acidic residues" evidence="20">
    <location>
        <begin position="1"/>
        <end position="14"/>
    </location>
</feature>
<evidence type="ECO:0000256" key="12">
    <source>
        <dbReference type="ARBA" id="ARBA00023180"/>
    </source>
</evidence>
<dbReference type="Gene3D" id="3.20.20.80">
    <property type="entry name" value="Glycosidases"/>
    <property type="match status" value="2"/>
</dbReference>
<dbReference type="EMBL" id="BQFW01000005">
    <property type="protein sequence ID" value="GJJ71650.1"/>
    <property type="molecule type" value="Genomic_DNA"/>
</dbReference>